<dbReference type="InterPro" id="IPR003309">
    <property type="entry name" value="SCAN_dom"/>
</dbReference>
<keyword evidence="5" id="KW-1185">Reference proteome</keyword>
<evidence type="ECO:0000256" key="2">
    <source>
        <dbReference type="SAM" id="MobiDB-lite"/>
    </source>
</evidence>
<dbReference type="PANTHER" id="PTHR45935:SF15">
    <property type="entry name" value="SCAN BOX DOMAIN-CONTAINING PROTEIN"/>
    <property type="match status" value="1"/>
</dbReference>
<dbReference type="Ensembl" id="ENSCABT00000004633.1">
    <property type="protein sequence ID" value="ENSCABP00000004265.1"/>
    <property type="gene ID" value="ENSCABG00000003218.1"/>
</dbReference>
<dbReference type="AlphaFoldDB" id="A0A8C0IL63"/>
<accession>A0A8C0IL63</accession>
<evidence type="ECO:0000313" key="5">
    <source>
        <dbReference type="Proteomes" id="UP000694404"/>
    </source>
</evidence>
<reference evidence="4" key="2">
    <citation type="submission" date="2025-09" db="UniProtKB">
        <authorList>
            <consortium name="Ensembl"/>
        </authorList>
    </citation>
    <scope>IDENTIFICATION</scope>
</reference>
<proteinExistence type="predicted"/>
<evidence type="ECO:0000313" key="4">
    <source>
        <dbReference type="Ensembl" id="ENSCABP00000004265.1"/>
    </source>
</evidence>
<name>A0A8C0IL63_CHEAB</name>
<sequence>QTNERLCSQPGLVKAAVLDALDISPETFRQWFRSQTYPTGARPWLVAQSLKEACRLWLQPEARMMEEVTEQVVLEQFVHILPAQGRDWVLRHRPATLEAAVSLMEGFLAAEASMEPAFRPPTPGPEHPRGEKKAPTLSGPRHPSHGPDTGLAPRTQLLDSAPQLIPRASTAELPGACQSPPPKSSSSHSPEQTPGGRTLLRMWECRAPTTGLPRDGV</sequence>
<evidence type="ECO:0000256" key="1">
    <source>
        <dbReference type="ARBA" id="ARBA00023242"/>
    </source>
</evidence>
<organism evidence="4 5">
    <name type="scientific">Chelonoidis abingdonii</name>
    <name type="common">Abingdon island giant tortoise</name>
    <name type="synonym">Testudo abingdonii</name>
    <dbReference type="NCBI Taxonomy" id="106734"/>
    <lineage>
        <taxon>Eukaryota</taxon>
        <taxon>Metazoa</taxon>
        <taxon>Chordata</taxon>
        <taxon>Craniata</taxon>
        <taxon>Vertebrata</taxon>
        <taxon>Euteleostomi</taxon>
        <taxon>Archelosauria</taxon>
        <taxon>Testudinata</taxon>
        <taxon>Testudines</taxon>
        <taxon>Cryptodira</taxon>
        <taxon>Durocryptodira</taxon>
        <taxon>Testudinoidea</taxon>
        <taxon>Testudinidae</taxon>
        <taxon>Chelonoidis</taxon>
    </lineage>
</organism>
<protein>
    <recommendedName>
        <fullName evidence="3">SCAN box domain-containing protein</fullName>
    </recommendedName>
</protein>
<evidence type="ECO:0000259" key="3">
    <source>
        <dbReference type="PROSITE" id="PS50804"/>
    </source>
</evidence>
<feature type="region of interest" description="Disordered" evidence="2">
    <location>
        <begin position="115"/>
        <end position="154"/>
    </location>
</feature>
<dbReference type="PROSITE" id="PS50804">
    <property type="entry name" value="SCAN_BOX"/>
    <property type="match status" value="1"/>
</dbReference>
<dbReference type="Pfam" id="PF02023">
    <property type="entry name" value="SCAN"/>
    <property type="match status" value="1"/>
</dbReference>
<dbReference type="PANTHER" id="PTHR45935">
    <property type="entry name" value="PROTEIN ZBED8-RELATED"/>
    <property type="match status" value="1"/>
</dbReference>
<dbReference type="InterPro" id="IPR050916">
    <property type="entry name" value="SCAN-C2H2_zinc_finger"/>
</dbReference>
<dbReference type="GeneTree" id="ENSGT01030000234795"/>
<dbReference type="SMART" id="SM00431">
    <property type="entry name" value="SCAN"/>
    <property type="match status" value="1"/>
</dbReference>
<feature type="region of interest" description="Disordered" evidence="2">
    <location>
        <begin position="172"/>
        <end position="217"/>
    </location>
</feature>
<reference evidence="4" key="1">
    <citation type="submission" date="2025-08" db="UniProtKB">
        <authorList>
            <consortium name="Ensembl"/>
        </authorList>
    </citation>
    <scope>IDENTIFICATION</scope>
</reference>
<dbReference type="OMA" id="MWECRAP"/>
<dbReference type="InterPro" id="IPR038269">
    <property type="entry name" value="SCAN_sf"/>
</dbReference>
<dbReference type="Gene3D" id="1.10.4020.10">
    <property type="entry name" value="DNA breaking-rejoining enzymes"/>
    <property type="match status" value="1"/>
</dbReference>
<feature type="domain" description="SCAN box" evidence="3">
    <location>
        <begin position="29"/>
        <end position="107"/>
    </location>
</feature>
<dbReference type="Proteomes" id="UP000694404">
    <property type="component" value="Unplaced"/>
</dbReference>
<keyword evidence="1" id="KW-0539">Nucleus</keyword>
<dbReference type="SUPFAM" id="SSF47353">
    <property type="entry name" value="Retrovirus capsid dimerization domain-like"/>
    <property type="match status" value="1"/>
</dbReference>